<keyword evidence="3" id="KW-0813">Transport</keyword>
<keyword evidence="6" id="KW-0406">Ion transport</keyword>
<dbReference type="Pfam" id="PF01496">
    <property type="entry name" value="V_ATPase_I"/>
    <property type="match status" value="1"/>
</dbReference>
<evidence type="ECO:0000313" key="9">
    <source>
        <dbReference type="Proteomes" id="UP000019109"/>
    </source>
</evidence>
<dbReference type="GO" id="GO:0007035">
    <property type="term" value="P:vacuolar acidification"/>
    <property type="evidence" value="ECO:0007669"/>
    <property type="project" value="TreeGrafter"/>
</dbReference>
<organism evidence="8 9">
    <name type="scientific">Acetivibrio straminisolvens JCM 21531</name>
    <dbReference type="NCBI Taxonomy" id="1294263"/>
    <lineage>
        <taxon>Bacteria</taxon>
        <taxon>Bacillati</taxon>
        <taxon>Bacillota</taxon>
        <taxon>Clostridia</taxon>
        <taxon>Eubacteriales</taxon>
        <taxon>Oscillospiraceae</taxon>
        <taxon>Acetivibrio</taxon>
    </lineage>
</organism>
<comment type="caution">
    <text evidence="8">The sequence shown here is derived from an EMBL/GenBank/DDBJ whole genome shotgun (WGS) entry which is preliminary data.</text>
</comment>
<reference evidence="8" key="1">
    <citation type="journal article" date="2014" name="Genome Announc.">
        <title>Draft Genome Sequence of Clostridium straminisolvens Strain JCM 21531T, Isolated from a Cellulose-Degrading Bacterial Community.</title>
        <authorList>
            <person name="Yuki M."/>
            <person name="Oshima K."/>
            <person name="Suda W."/>
            <person name="Sakamoto M."/>
            <person name="Kitamura K."/>
            <person name="Iida T."/>
            <person name="Hattori M."/>
            <person name="Ohkuma M."/>
        </authorList>
    </citation>
    <scope>NUCLEOTIDE SEQUENCE [LARGE SCALE GENOMIC DNA]</scope>
    <source>
        <strain evidence="8">JCM 21531</strain>
    </source>
</reference>
<sequence length="315" mass="35684">MSAIIDYLDKFDKRKKPLFSAKRNISVSDLNMVLQNQDKLWAVINEINQYDEILSNLKAEKNKNSNLILSLKPWEALDIPLELTSTASSTVLIGVVPEMADTDKIEQALNDTVPESYCEVLGKDKEQSYLLIVYLTSKEEDTMNVLKQYGFSKVNFKDLSGTAKHNINQASKNIEKIDKDIEDIENKMASYVKYKDDLEVLHDHLSIERERKIVLVNLIKTNKVFMLEGWLPENSAEQVKTFLEKSSDCFIEIIKPAEDEEFPVLLANKAIPSSVESITNMYSVPNSKELDPNAIMAPFLLLFFGLMLSDGGYGA</sequence>
<dbReference type="STRING" id="1294263.JCM21531_1141"/>
<dbReference type="AlphaFoldDB" id="W4V2P3"/>
<evidence type="ECO:0000313" key="8">
    <source>
        <dbReference type="EMBL" id="GAE87745.1"/>
    </source>
</evidence>
<dbReference type="GO" id="GO:0046961">
    <property type="term" value="F:proton-transporting ATPase activity, rotational mechanism"/>
    <property type="evidence" value="ECO:0007669"/>
    <property type="project" value="InterPro"/>
</dbReference>
<name>W4V2P3_9FIRM</name>
<proteinExistence type="inferred from homology"/>
<dbReference type="PANTHER" id="PTHR11629">
    <property type="entry name" value="VACUOLAR PROTON ATPASES"/>
    <property type="match status" value="1"/>
</dbReference>
<evidence type="ECO:0000256" key="4">
    <source>
        <dbReference type="ARBA" id="ARBA00022692"/>
    </source>
</evidence>
<dbReference type="GO" id="GO:0051117">
    <property type="term" value="F:ATPase binding"/>
    <property type="evidence" value="ECO:0007669"/>
    <property type="project" value="TreeGrafter"/>
</dbReference>
<dbReference type="GO" id="GO:0033179">
    <property type="term" value="C:proton-transporting V-type ATPase, V0 domain"/>
    <property type="evidence" value="ECO:0007669"/>
    <property type="project" value="InterPro"/>
</dbReference>
<evidence type="ECO:0000256" key="6">
    <source>
        <dbReference type="ARBA" id="ARBA00023065"/>
    </source>
</evidence>
<comment type="subcellular location">
    <subcellularLocation>
        <location evidence="1">Membrane</location>
        <topology evidence="1">Multi-pass membrane protein</topology>
    </subcellularLocation>
</comment>
<keyword evidence="7" id="KW-0472">Membrane</keyword>
<keyword evidence="9" id="KW-1185">Reference proteome</keyword>
<accession>W4V2P3</accession>
<dbReference type="GO" id="GO:0016471">
    <property type="term" value="C:vacuolar proton-transporting V-type ATPase complex"/>
    <property type="evidence" value="ECO:0007669"/>
    <property type="project" value="TreeGrafter"/>
</dbReference>
<dbReference type="Proteomes" id="UP000019109">
    <property type="component" value="Unassembled WGS sequence"/>
</dbReference>
<protein>
    <submittedName>
        <fullName evidence="8">V-type ATP synthase subunit I</fullName>
    </submittedName>
</protein>
<evidence type="ECO:0000256" key="3">
    <source>
        <dbReference type="ARBA" id="ARBA00022448"/>
    </source>
</evidence>
<keyword evidence="4" id="KW-0812">Transmembrane</keyword>
<gene>
    <name evidence="8" type="ORF">JCM21531_1141</name>
</gene>
<keyword evidence="5" id="KW-1133">Transmembrane helix</keyword>
<evidence type="ECO:0000256" key="1">
    <source>
        <dbReference type="ARBA" id="ARBA00004141"/>
    </source>
</evidence>
<evidence type="ECO:0000256" key="5">
    <source>
        <dbReference type="ARBA" id="ARBA00022989"/>
    </source>
</evidence>
<dbReference type="EMBL" id="BAVR01000010">
    <property type="protein sequence ID" value="GAE87745.1"/>
    <property type="molecule type" value="Genomic_DNA"/>
</dbReference>
<evidence type="ECO:0000256" key="2">
    <source>
        <dbReference type="ARBA" id="ARBA00009904"/>
    </source>
</evidence>
<dbReference type="PANTHER" id="PTHR11629:SF63">
    <property type="entry name" value="V-TYPE PROTON ATPASE SUBUNIT A"/>
    <property type="match status" value="1"/>
</dbReference>
<comment type="similarity">
    <text evidence="2">Belongs to the V-ATPase 116 kDa subunit family.</text>
</comment>
<evidence type="ECO:0000256" key="7">
    <source>
        <dbReference type="ARBA" id="ARBA00023136"/>
    </source>
</evidence>
<dbReference type="InterPro" id="IPR002490">
    <property type="entry name" value="V-ATPase_116kDa_su"/>
</dbReference>